<keyword evidence="1" id="KW-0812">Transmembrane</keyword>
<proteinExistence type="predicted"/>
<sequence>MEKTDALKLAAVTSAAFFAGGAVYINIVEIPALFTVKDTVSMRKFWAAMFNKAKKVQGGLGSVAILTGGLSYYFDESDDKWLWAVGAGVMSTIWPWTMFVMIPDINRLLKEDVIEERGEKWVRENIGVWNKRHMFRSLVSTVAFGTFLYGLYRSK</sequence>
<accession>A0ABQ9FDK3</accession>
<keyword evidence="3" id="KW-1185">Reference proteome</keyword>
<reference evidence="2 3" key="1">
    <citation type="submission" date="2022-12" db="EMBL/GenBank/DDBJ databases">
        <title>Chromosome-level genome of Tegillarca granosa.</title>
        <authorList>
            <person name="Kim J."/>
        </authorList>
    </citation>
    <scope>NUCLEOTIDE SEQUENCE [LARGE SCALE GENOMIC DNA]</scope>
    <source>
        <strain evidence="2">Teg-2019</strain>
        <tissue evidence="2">Adductor muscle</tissue>
    </source>
</reference>
<evidence type="ECO:0000313" key="2">
    <source>
        <dbReference type="EMBL" id="KAJ8313738.1"/>
    </source>
</evidence>
<feature type="transmembrane region" description="Helical" evidence="1">
    <location>
        <begin position="80"/>
        <end position="102"/>
    </location>
</feature>
<comment type="caution">
    <text evidence="2">The sequence shown here is derived from an EMBL/GenBank/DDBJ whole genome shotgun (WGS) entry which is preliminary data.</text>
</comment>
<feature type="transmembrane region" description="Helical" evidence="1">
    <location>
        <begin position="56"/>
        <end position="74"/>
    </location>
</feature>
<keyword evidence="1" id="KW-0472">Membrane</keyword>
<organism evidence="2 3">
    <name type="scientific">Tegillarca granosa</name>
    <name type="common">Malaysian cockle</name>
    <name type="synonym">Anadara granosa</name>
    <dbReference type="NCBI Taxonomy" id="220873"/>
    <lineage>
        <taxon>Eukaryota</taxon>
        <taxon>Metazoa</taxon>
        <taxon>Spiralia</taxon>
        <taxon>Lophotrochozoa</taxon>
        <taxon>Mollusca</taxon>
        <taxon>Bivalvia</taxon>
        <taxon>Autobranchia</taxon>
        <taxon>Pteriomorphia</taxon>
        <taxon>Arcoida</taxon>
        <taxon>Arcoidea</taxon>
        <taxon>Arcidae</taxon>
        <taxon>Tegillarca</taxon>
    </lineage>
</organism>
<dbReference type="InterPro" id="IPR013901">
    <property type="entry name" value="Anthrone_oxy"/>
</dbReference>
<evidence type="ECO:0000256" key="1">
    <source>
        <dbReference type="SAM" id="Phobius"/>
    </source>
</evidence>
<dbReference type="EMBL" id="JARBDR010000342">
    <property type="protein sequence ID" value="KAJ8313738.1"/>
    <property type="molecule type" value="Genomic_DNA"/>
</dbReference>
<keyword evidence="1" id="KW-1133">Transmembrane helix</keyword>
<dbReference type="PANTHER" id="PTHR36535:SF1">
    <property type="entry name" value="DUF1772 DOMAIN-CONTAINING PROTEIN"/>
    <property type="match status" value="1"/>
</dbReference>
<dbReference type="Pfam" id="PF08592">
    <property type="entry name" value="Anthrone_oxy"/>
    <property type="match status" value="1"/>
</dbReference>
<dbReference type="PANTHER" id="PTHR36535">
    <property type="entry name" value="YALI0E30327P"/>
    <property type="match status" value="1"/>
</dbReference>
<gene>
    <name evidence="2" type="ORF">KUTeg_008299</name>
</gene>
<evidence type="ECO:0000313" key="3">
    <source>
        <dbReference type="Proteomes" id="UP001217089"/>
    </source>
</evidence>
<name>A0ABQ9FDK3_TEGGR</name>
<protein>
    <submittedName>
        <fullName evidence="2">Uncharacterized protein</fullName>
    </submittedName>
</protein>
<dbReference type="Proteomes" id="UP001217089">
    <property type="component" value="Unassembled WGS sequence"/>
</dbReference>
<feature type="transmembrane region" description="Helical" evidence="1">
    <location>
        <begin position="133"/>
        <end position="152"/>
    </location>
</feature>
<feature type="transmembrane region" description="Helical" evidence="1">
    <location>
        <begin position="12"/>
        <end position="36"/>
    </location>
</feature>